<dbReference type="GO" id="GO:0005829">
    <property type="term" value="C:cytosol"/>
    <property type="evidence" value="ECO:0007669"/>
    <property type="project" value="TreeGrafter"/>
</dbReference>
<evidence type="ECO:0000313" key="4">
    <source>
        <dbReference type="EMBL" id="KAJ9548515.1"/>
    </source>
</evidence>
<protein>
    <recommendedName>
        <fullName evidence="3">Glutamine amidotransferase type-2 domain-containing protein</fullName>
    </recommendedName>
</protein>
<dbReference type="Pfam" id="PF13537">
    <property type="entry name" value="GATase_7"/>
    <property type="match status" value="1"/>
</dbReference>
<organism evidence="4 5">
    <name type="scientific">Centaurea solstitialis</name>
    <name type="common">yellow star-thistle</name>
    <dbReference type="NCBI Taxonomy" id="347529"/>
    <lineage>
        <taxon>Eukaryota</taxon>
        <taxon>Viridiplantae</taxon>
        <taxon>Streptophyta</taxon>
        <taxon>Embryophyta</taxon>
        <taxon>Tracheophyta</taxon>
        <taxon>Spermatophyta</taxon>
        <taxon>Magnoliopsida</taxon>
        <taxon>eudicotyledons</taxon>
        <taxon>Gunneridae</taxon>
        <taxon>Pentapetalae</taxon>
        <taxon>asterids</taxon>
        <taxon>campanulids</taxon>
        <taxon>Asterales</taxon>
        <taxon>Asteraceae</taxon>
        <taxon>Carduoideae</taxon>
        <taxon>Cardueae</taxon>
        <taxon>Centaureinae</taxon>
        <taxon>Centaurea</taxon>
    </lineage>
</organism>
<gene>
    <name evidence="4" type="ORF">OSB04_021058</name>
</gene>
<evidence type="ECO:0000256" key="2">
    <source>
        <dbReference type="ARBA" id="ARBA00022840"/>
    </source>
</evidence>
<dbReference type="Gene3D" id="3.60.20.10">
    <property type="entry name" value="Glutamine Phosphoribosylpyrophosphate, subunit 1, domain 1"/>
    <property type="match status" value="2"/>
</dbReference>
<dbReference type="EMBL" id="JARYMX010000005">
    <property type="protein sequence ID" value="KAJ9548515.1"/>
    <property type="molecule type" value="Genomic_DNA"/>
</dbReference>
<dbReference type="Proteomes" id="UP001172457">
    <property type="component" value="Chromosome 5"/>
</dbReference>
<feature type="domain" description="Glutamine amidotransferase type-2" evidence="3">
    <location>
        <begin position="20"/>
        <end position="129"/>
    </location>
</feature>
<accession>A0AA38T5L3</accession>
<dbReference type="PANTHER" id="PTHR11772:SF2">
    <property type="entry name" value="ASPARAGINE SYNTHETASE [GLUTAMINE-HYDROLYZING]"/>
    <property type="match status" value="1"/>
</dbReference>
<dbReference type="GO" id="GO:0006529">
    <property type="term" value="P:asparagine biosynthetic process"/>
    <property type="evidence" value="ECO:0007669"/>
    <property type="project" value="TreeGrafter"/>
</dbReference>
<dbReference type="InterPro" id="IPR050795">
    <property type="entry name" value="Asn_Synthetase"/>
</dbReference>
<dbReference type="GO" id="GO:0005524">
    <property type="term" value="F:ATP binding"/>
    <property type="evidence" value="ECO:0007669"/>
    <property type="project" value="UniProtKB-KW"/>
</dbReference>
<comment type="caution">
    <text evidence="4">The sequence shown here is derived from an EMBL/GenBank/DDBJ whole genome shotgun (WGS) entry which is preliminary data.</text>
</comment>
<keyword evidence="2" id="KW-0067">ATP-binding</keyword>
<keyword evidence="5" id="KW-1185">Reference proteome</keyword>
<dbReference type="AlphaFoldDB" id="A0AA38T5L3"/>
<keyword evidence="1" id="KW-0547">Nucleotide-binding</keyword>
<proteinExistence type="predicted"/>
<dbReference type="GO" id="GO:0004066">
    <property type="term" value="F:asparagine synthase (glutamine-hydrolyzing) activity"/>
    <property type="evidence" value="ECO:0007669"/>
    <property type="project" value="TreeGrafter"/>
</dbReference>
<dbReference type="PANTHER" id="PTHR11772">
    <property type="entry name" value="ASPARAGINE SYNTHETASE"/>
    <property type="match status" value="1"/>
</dbReference>
<name>A0AA38T5L3_9ASTR</name>
<dbReference type="SUPFAM" id="SSF56235">
    <property type="entry name" value="N-terminal nucleophile aminohydrolases (Ntn hydrolases)"/>
    <property type="match status" value="1"/>
</dbReference>
<evidence type="ECO:0000313" key="5">
    <source>
        <dbReference type="Proteomes" id="UP001172457"/>
    </source>
</evidence>
<dbReference type="PROSITE" id="PS51278">
    <property type="entry name" value="GATASE_TYPE_2"/>
    <property type="match status" value="1"/>
</dbReference>
<evidence type="ECO:0000256" key="1">
    <source>
        <dbReference type="ARBA" id="ARBA00022741"/>
    </source>
</evidence>
<reference evidence="4" key="1">
    <citation type="submission" date="2023-03" db="EMBL/GenBank/DDBJ databases">
        <title>Chromosome-scale reference genome and RAD-based genetic map of yellow starthistle (Centaurea solstitialis) reveal putative structural variation and QTLs associated with invader traits.</title>
        <authorList>
            <person name="Reatini B."/>
            <person name="Cang F.A."/>
            <person name="Jiang Q."/>
            <person name="Mckibben M.T.W."/>
            <person name="Barker M.S."/>
            <person name="Rieseberg L.H."/>
            <person name="Dlugosch K.M."/>
        </authorList>
    </citation>
    <scope>NUCLEOTIDE SEQUENCE</scope>
    <source>
        <strain evidence="4">CAN-66</strain>
        <tissue evidence="4">Leaf</tissue>
    </source>
</reference>
<evidence type="ECO:0000259" key="3">
    <source>
        <dbReference type="PROSITE" id="PS51278"/>
    </source>
</evidence>
<dbReference type="InterPro" id="IPR017932">
    <property type="entry name" value="GATase_2_dom"/>
</dbReference>
<dbReference type="InterPro" id="IPR029055">
    <property type="entry name" value="Ntn_hydrolases_N"/>
</dbReference>
<sequence>MASSRGRKEGRKACVEYWRCWVAPMTPRPKGLGLKHRGPDWSGLYQHDDCFIAHQRLAIVDPASGDQPLYNEDKSIVVAYEEHGENFVDMLDGMFSFVLLDTHDNSFISARDGIGITPLYIGWGLEGNR</sequence>